<reference evidence="1 2" key="1">
    <citation type="submission" date="2016-10" db="EMBL/GenBank/DDBJ databases">
        <authorList>
            <person name="de Groot N.N."/>
        </authorList>
    </citation>
    <scope>NUCLEOTIDE SEQUENCE [LARGE SCALE GENOMIC DNA]</scope>
    <source>
        <strain evidence="1 2">Z108</strain>
    </source>
</reference>
<name>A0A1I3EJ72_SELRU</name>
<evidence type="ECO:0000313" key="1">
    <source>
        <dbReference type="EMBL" id="SFH98761.1"/>
    </source>
</evidence>
<organism evidence="1 2">
    <name type="scientific">Selenomonas ruminantium</name>
    <dbReference type="NCBI Taxonomy" id="971"/>
    <lineage>
        <taxon>Bacteria</taxon>
        <taxon>Bacillati</taxon>
        <taxon>Bacillota</taxon>
        <taxon>Negativicutes</taxon>
        <taxon>Selenomonadales</taxon>
        <taxon>Selenomonadaceae</taxon>
        <taxon>Selenomonas</taxon>
    </lineage>
</organism>
<protein>
    <submittedName>
        <fullName evidence="1">Uncharacterized protein</fullName>
    </submittedName>
</protein>
<dbReference type="SUPFAM" id="SSF46785">
    <property type="entry name" value="Winged helix' DNA-binding domain"/>
    <property type="match status" value="1"/>
</dbReference>
<dbReference type="Gene3D" id="1.10.10.10">
    <property type="entry name" value="Winged helix-like DNA-binding domain superfamily/Winged helix DNA-binding domain"/>
    <property type="match status" value="1"/>
</dbReference>
<dbReference type="Proteomes" id="UP000183639">
    <property type="component" value="Unassembled WGS sequence"/>
</dbReference>
<evidence type="ECO:0000313" key="2">
    <source>
        <dbReference type="Proteomes" id="UP000183639"/>
    </source>
</evidence>
<accession>A0A1I3EJ72</accession>
<dbReference type="InterPro" id="IPR036388">
    <property type="entry name" value="WH-like_DNA-bd_sf"/>
</dbReference>
<gene>
    <name evidence="1" type="ORF">SAMN04487861_11064</name>
</gene>
<dbReference type="EMBL" id="FOQK01000010">
    <property type="protein sequence ID" value="SFH98761.1"/>
    <property type="molecule type" value="Genomic_DNA"/>
</dbReference>
<sequence>MDEWMCENTNNIEKELSENLLRVFEVKKVIESLQNILNNIGISHLVIMLDDVSEIDDSALKMFIDTIVAPLNNWSNEFIKFKIAFYPNRVYNGKIDPGKIDIINLDFYNLYSEFDVNKMEENAAGFTKRLLDNRFKYYNIDLLDFIDDKMSANEVYSLFFKTSMNVPRIIGYLLSYLHQSNVIYDKKIGKLDIENAAMKYYEKNIEAFFDASTYCLLSLEEKRDVEQLNKLKNAIVEKAKGIKRQILSGELSGEYSKMFPCSSHFHVLQEEGKYLASLELNHFISKYEELSNKDGKKVNVYCLNYGLAKKNNIIWGKPSGGEYSKYFVGRPFNYSSLILNQLRELKKIHCTNEQCGRIFSEQDLTGLEFTKFKCPNCNGKVIIETIIDDEFLDDEDNIGQLRKLTVNELKIVIELNDKNDYVFAKDLAGEVDMSPQSIGWVAKKLANDHIVERKKKGQLYGYILTDYGRSYCKKRMS</sequence>
<proteinExistence type="predicted"/>
<dbReference type="AlphaFoldDB" id="A0A1I3EJ72"/>
<dbReference type="InterPro" id="IPR036390">
    <property type="entry name" value="WH_DNA-bd_sf"/>
</dbReference>